<feature type="compositionally biased region" description="Basic and acidic residues" evidence="3">
    <location>
        <begin position="40"/>
        <end position="50"/>
    </location>
</feature>
<dbReference type="GO" id="GO:0042593">
    <property type="term" value="P:glucose homeostasis"/>
    <property type="evidence" value="ECO:0007669"/>
    <property type="project" value="TreeGrafter"/>
</dbReference>
<accession>A0A1D2MJQ3</accession>
<dbReference type="GO" id="GO:0004842">
    <property type="term" value="F:ubiquitin-protein transferase activity"/>
    <property type="evidence" value="ECO:0007669"/>
    <property type="project" value="InterPro"/>
</dbReference>
<dbReference type="PANTHER" id="PTHR46435">
    <property type="entry name" value="E3 UBIQUITIN-PROTEIN LIGASE HECTD4-RELATED"/>
    <property type="match status" value="1"/>
</dbReference>
<dbReference type="Gene3D" id="3.30.2160.10">
    <property type="entry name" value="Hect, E3 ligase catalytic domain"/>
    <property type="match status" value="1"/>
</dbReference>
<feature type="region of interest" description="Disordered" evidence="3">
    <location>
        <begin position="1"/>
        <end position="78"/>
    </location>
</feature>
<evidence type="ECO:0000256" key="3">
    <source>
        <dbReference type="SAM" id="MobiDB-lite"/>
    </source>
</evidence>
<comment type="caution">
    <text evidence="5">The sequence shown here is derived from an EMBL/GenBank/DDBJ whole genome shotgun (WGS) entry which is preliminary data.</text>
</comment>
<dbReference type="InterPro" id="IPR000569">
    <property type="entry name" value="HECT_dom"/>
</dbReference>
<protein>
    <submittedName>
        <fullName evidence="5">Putative E3 ubiquitin-protein ligase HECTD4</fullName>
    </submittedName>
</protein>
<dbReference type="Proteomes" id="UP000094527">
    <property type="component" value="Unassembled WGS sequence"/>
</dbReference>
<dbReference type="InterPro" id="IPR035983">
    <property type="entry name" value="Hect_E3_ubiquitin_ligase"/>
</dbReference>
<keyword evidence="6" id="KW-1185">Reference proteome</keyword>
<dbReference type="Gene3D" id="3.30.2410.10">
    <property type="entry name" value="Hect, E3 ligase catalytic domain"/>
    <property type="match status" value="1"/>
</dbReference>
<feature type="domain" description="HECT" evidence="4">
    <location>
        <begin position="615"/>
        <end position="893"/>
    </location>
</feature>
<feature type="region of interest" description="Disordered" evidence="3">
    <location>
        <begin position="336"/>
        <end position="357"/>
    </location>
</feature>
<dbReference type="AlphaFoldDB" id="A0A1D2MJQ3"/>
<dbReference type="EMBL" id="LJIJ01001028">
    <property type="protein sequence ID" value="ODM93296.1"/>
    <property type="molecule type" value="Genomic_DNA"/>
</dbReference>
<sequence>MMESMINAPTTASSPPPPPSPVSTNKRTTNSRQNRKRPFPSKESKFKDLNGKGGGGSSKPGPSGFSGERSNPKGSSSEDGLVVFAKASEIDWFNSQVMITRVLKDIVWHSPSDTACVEATKVLIASVLDKMKGSNVHNRLLVISGAPVNIDGMSVEGSLIRALRGCGGVHGNEMWISGNSAVVEIRSLAKVNEAYEILKQNKVWYPLEDYVLYPTVNVFRVTDSLKLASPSDPQGEQILVKFLKNKIADPEMPDKLNFNASETLSSIFMSCYSTSISFVVESTDEEEEGDSEIFLSEEQLALKIPGNLLELFLEAVKATEEENYLKEVLNRFGEKRKKKKTSEEEKESHDHDGIDKLELEQQRSLREQNQGKSHENPQVESVSGLTLQGFLEWCSELMKTQPNLLWKGIFATGYDIRFDRIWLFQEPSLIYSHFHSDKWAFEKDAALISYMDSFSQSLHIDPTRIQPAELYLTESDYLNPNFNCLQDTEIGYLRVRWAMLQKMNTLLSKKLLAHISVHAGNSTRRSLAKLLHDSRQLLLYYTKDTFLYKIIHTSAARGSETPTPEVMLDPVSSIGSQDDSVFKNQLSQVIQQMSTITSAFYCVPQAQGADPALPISVKFQGEEVLGLSGSFRHFLLNAAKELQSETVKLLCRCPSADAGKHKDSFIITPGKLSYGEEDFLHFLGQLIGISIRSDAPLALQLLKVTWRSLLLGEKEENDCSDDMIEADVLCATYLQKLESFSTKMAFDNFLSLNSWPKFQYPSMDNNSVVSLCSEGSNISVSFSNRDQFIKLIKQLREKELRSSNRVTKILTGLSTIVPLPALLSLFTSDHLSLRIVGSPEVNLSILKNPAHVMYQVGVSENDPHIMYFWAALESFTPEELKKFIKFSANLERVASNLPLPSLRTIW</sequence>
<gene>
    <name evidence="5" type="ORF">Ocin01_13387</name>
</gene>
<evidence type="ECO:0000313" key="5">
    <source>
        <dbReference type="EMBL" id="ODM93296.1"/>
    </source>
</evidence>
<dbReference type="Gene3D" id="3.90.1750.10">
    <property type="entry name" value="Hect, E3 ligase catalytic domains"/>
    <property type="match status" value="1"/>
</dbReference>
<keyword evidence="1 2" id="KW-0833">Ubl conjugation pathway</keyword>
<comment type="caution">
    <text evidence="2">Lacks conserved residue(s) required for the propagation of feature annotation.</text>
</comment>
<feature type="compositionally biased region" description="Polar residues" evidence="3">
    <location>
        <begin position="22"/>
        <end position="32"/>
    </location>
</feature>
<dbReference type="PROSITE" id="PS50237">
    <property type="entry name" value="HECT"/>
    <property type="match status" value="1"/>
</dbReference>
<organism evidence="5 6">
    <name type="scientific">Orchesella cincta</name>
    <name type="common">Springtail</name>
    <name type="synonym">Podura cincta</name>
    <dbReference type="NCBI Taxonomy" id="48709"/>
    <lineage>
        <taxon>Eukaryota</taxon>
        <taxon>Metazoa</taxon>
        <taxon>Ecdysozoa</taxon>
        <taxon>Arthropoda</taxon>
        <taxon>Hexapoda</taxon>
        <taxon>Collembola</taxon>
        <taxon>Entomobryomorpha</taxon>
        <taxon>Entomobryoidea</taxon>
        <taxon>Orchesellidae</taxon>
        <taxon>Orchesellinae</taxon>
        <taxon>Orchesella</taxon>
    </lineage>
</organism>
<evidence type="ECO:0000256" key="1">
    <source>
        <dbReference type="ARBA" id="ARBA00022786"/>
    </source>
</evidence>
<dbReference type="SUPFAM" id="SSF56204">
    <property type="entry name" value="Hect, E3 ligase catalytic domain"/>
    <property type="match status" value="1"/>
</dbReference>
<dbReference type="Pfam" id="PF00632">
    <property type="entry name" value="HECT"/>
    <property type="match status" value="1"/>
</dbReference>
<dbReference type="PANTHER" id="PTHR46435:SF1">
    <property type="entry name" value="E3 UBIQUITIN-PROTEIN LIGASE HECTD4-RELATED"/>
    <property type="match status" value="1"/>
</dbReference>
<dbReference type="InterPro" id="IPR043366">
    <property type="entry name" value="HECTD4"/>
</dbReference>
<evidence type="ECO:0000256" key="2">
    <source>
        <dbReference type="PROSITE-ProRule" id="PRU00104"/>
    </source>
</evidence>
<dbReference type="GO" id="GO:0009966">
    <property type="term" value="P:regulation of signal transduction"/>
    <property type="evidence" value="ECO:0007669"/>
    <property type="project" value="UniProtKB-ARBA"/>
</dbReference>
<feature type="compositionally biased region" description="Polar residues" evidence="3">
    <location>
        <begin position="68"/>
        <end position="78"/>
    </location>
</feature>
<dbReference type="SMART" id="SM00119">
    <property type="entry name" value="HECTc"/>
    <property type="match status" value="1"/>
</dbReference>
<evidence type="ECO:0000313" key="6">
    <source>
        <dbReference type="Proteomes" id="UP000094527"/>
    </source>
</evidence>
<evidence type="ECO:0000259" key="4">
    <source>
        <dbReference type="PROSITE" id="PS50237"/>
    </source>
</evidence>
<dbReference type="OrthoDB" id="8184572at2759"/>
<name>A0A1D2MJQ3_ORCCI</name>
<proteinExistence type="predicted"/>
<dbReference type="STRING" id="48709.A0A1D2MJQ3"/>
<feature type="compositionally biased region" description="Basic and acidic residues" evidence="3">
    <location>
        <begin position="341"/>
        <end position="357"/>
    </location>
</feature>
<reference evidence="5 6" key="1">
    <citation type="journal article" date="2016" name="Genome Biol. Evol.">
        <title>Gene Family Evolution Reflects Adaptation to Soil Environmental Stressors in the Genome of the Collembolan Orchesella cincta.</title>
        <authorList>
            <person name="Faddeeva-Vakhrusheva A."/>
            <person name="Derks M.F."/>
            <person name="Anvar S.Y."/>
            <person name="Agamennone V."/>
            <person name="Suring W."/>
            <person name="Smit S."/>
            <person name="van Straalen N.M."/>
            <person name="Roelofs D."/>
        </authorList>
    </citation>
    <scope>NUCLEOTIDE SEQUENCE [LARGE SCALE GENOMIC DNA]</scope>
    <source>
        <tissue evidence="5">Mixed pool</tissue>
    </source>
</reference>